<feature type="region of interest" description="Disordered" evidence="1">
    <location>
        <begin position="1"/>
        <end position="35"/>
    </location>
</feature>
<comment type="caution">
    <text evidence="2">The sequence shown here is derived from an EMBL/GenBank/DDBJ whole genome shotgun (WGS) entry which is preliminary data.</text>
</comment>
<dbReference type="Proteomes" id="UP000275267">
    <property type="component" value="Unassembled WGS sequence"/>
</dbReference>
<organism evidence="2 3">
    <name type="scientific">Panicum miliaceum</name>
    <name type="common">Proso millet</name>
    <name type="synonym">Broomcorn millet</name>
    <dbReference type="NCBI Taxonomy" id="4540"/>
    <lineage>
        <taxon>Eukaryota</taxon>
        <taxon>Viridiplantae</taxon>
        <taxon>Streptophyta</taxon>
        <taxon>Embryophyta</taxon>
        <taxon>Tracheophyta</taxon>
        <taxon>Spermatophyta</taxon>
        <taxon>Magnoliopsida</taxon>
        <taxon>Liliopsida</taxon>
        <taxon>Poales</taxon>
        <taxon>Poaceae</taxon>
        <taxon>PACMAD clade</taxon>
        <taxon>Panicoideae</taxon>
        <taxon>Panicodae</taxon>
        <taxon>Paniceae</taxon>
        <taxon>Panicinae</taxon>
        <taxon>Panicum</taxon>
        <taxon>Panicum sect. Panicum</taxon>
    </lineage>
</organism>
<feature type="region of interest" description="Disordered" evidence="1">
    <location>
        <begin position="249"/>
        <end position="292"/>
    </location>
</feature>
<dbReference type="EMBL" id="PQIB02000006">
    <property type="protein sequence ID" value="RLN12024.1"/>
    <property type="molecule type" value="Genomic_DNA"/>
</dbReference>
<keyword evidence="3" id="KW-1185">Reference proteome</keyword>
<evidence type="ECO:0000313" key="3">
    <source>
        <dbReference type="Proteomes" id="UP000275267"/>
    </source>
</evidence>
<evidence type="ECO:0000313" key="2">
    <source>
        <dbReference type="EMBL" id="RLN12024.1"/>
    </source>
</evidence>
<dbReference type="AlphaFoldDB" id="A0A3L6RYQ6"/>
<feature type="region of interest" description="Disordered" evidence="1">
    <location>
        <begin position="105"/>
        <end position="124"/>
    </location>
</feature>
<sequence length="292" mass="31718">MILPGPKTNSSIGSRLAGPRRPARTRASVRAARNNPTCKSISSSVLCHHAVQVSWPPAVAAPGTRQSSNSPRRVRRLSRPAFGWLPFLSFRSGAAPAPRRAVSARSLAPHDNCPQYGSSPRAPRARRAIRQAGWGHRRSRHPHLRRVAIGKRTAERERERARQWTEAPGGRATTRCWAWRATRPPPTSAPPTAGWPCNATPTSCSCRGTTHEPRRKPGRGSIGSRRLTRDLKPTMEEVDAILTEIKVCSPSSWSSRSDVGTSATGSQAAARSASGKQSAAASSRRYSPFSHK</sequence>
<proteinExistence type="predicted"/>
<feature type="compositionally biased region" description="Low complexity" evidence="1">
    <location>
        <begin position="261"/>
        <end position="284"/>
    </location>
</feature>
<gene>
    <name evidence="2" type="ORF">C2845_PM09G21380</name>
</gene>
<evidence type="ECO:0000256" key="1">
    <source>
        <dbReference type="SAM" id="MobiDB-lite"/>
    </source>
</evidence>
<protein>
    <submittedName>
        <fullName evidence="2">Uncharacterized protein</fullName>
    </submittedName>
</protein>
<name>A0A3L6RYQ6_PANMI</name>
<accession>A0A3L6RYQ6</accession>
<reference evidence="3" key="1">
    <citation type="journal article" date="2019" name="Nat. Commun.">
        <title>The genome of broomcorn millet.</title>
        <authorList>
            <person name="Zou C."/>
            <person name="Miki D."/>
            <person name="Li D."/>
            <person name="Tang Q."/>
            <person name="Xiao L."/>
            <person name="Rajput S."/>
            <person name="Deng P."/>
            <person name="Jia W."/>
            <person name="Huang R."/>
            <person name="Zhang M."/>
            <person name="Sun Y."/>
            <person name="Hu J."/>
            <person name="Fu X."/>
            <person name="Schnable P.S."/>
            <person name="Li F."/>
            <person name="Zhang H."/>
            <person name="Feng B."/>
            <person name="Zhu X."/>
            <person name="Liu R."/>
            <person name="Schnable J.C."/>
            <person name="Zhu J.-K."/>
            <person name="Zhang H."/>
        </authorList>
    </citation>
    <scope>NUCLEOTIDE SEQUENCE [LARGE SCALE GENOMIC DNA]</scope>
</reference>
<feature type="region of interest" description="Disordered" evidence="1">
    <location>
        <begin position="204"/>
        <end position="231"/>
    </location>
</feature>
<feature type="compositionally biased region" description="Polar residues" evidence="1">
    <location>
        <begin position="249"/>
        <end position="260"/>
    </location>
</feature>